<dbReference type="CDD" id="cd04301">
    <property type="entry name" value="NAT_SF"/>
    <property type="match status" value="1"/>
</dbReference>
<evidence type="ECO:0000259" key="1">
    <source>
        <dbReference type="PROSITE" id="PS51186"/>
    </source>
</evidence>
<dbReference type="PROSITE" id="PS51186">
    <property type="entry name" value="GNAT"/>
    <property type="match status" value="1"/>
</dbReference>
<dbReference type="RefSeq" id="WP_254569834.1">
    <property type="nucleotide sequence ID" value="NZ_CP098502.1"/>
</dbReference>
<evidence type="ECO:0000313" key="2">
    <source>
        <dbReference type="EMBL" id="UTI63100.1"/>
    </source>
</evidence>
<dbReference type="InterPro" id="IPR000182">
    <property type="entry name" value="GNAT_dom"/>
</dbReference>
<evidence type="ECO:0000313" key="3">
    <source>
        <dbReference type="Proteomes" id="UP001056035"/>
    </source>
</evidence>
<sequence>MASEVLVRPLLPADVADAAAVGWAALSPLWPDASRPADDEVRVARSRARVAHLQRTDPGGAWVAKRDGRIIGLALALVRDGVWGLSLFGVVPEEHGNGVGTQLFAPALAYGHGTRGGIILSSEHPAAMRRYALAGFRLRPSVSLHGVLDRRGLPSGLVSREGSLEDEADLATCDTASRFVRGASHRADLRACLDAGGELLVHPGRGFALHREGAPFLLAATDEEAATDLLWSCFAAAPTGGSVGVDFITAGNDWAITAGLRARLALSPDGPVCVRGDVGPMAPYLPSGAYL</sequence>
<proteinExistence type="predicted"/>
<reference evidence="2 3" key="1">
    <citation type="submission" date="2022-06" db="EMBL/GenBank/DDBJ databases">
        <title>Paraconexibacter antarcticus.</title>
        <authorList>
            <person name="Kim C.S."/>
        </authorList>
    </citation>
    <scope>NUCLEOTIDE SEQUENCE [LARGE SCALE GENOMIC DNA]</scope>
    <source>
        <strain evidence="2 3">02-257</strain>
    </source>
</reference>
<name>A0ABY5DNR9_9ACTN</name>
<dbReference type="Pfam" id="PF00583">
    <property type="entry name" value="Acetyltransf_1"/>
    <property type="match status" value="1"/>
</dbReference>
<dbReference type="SUPFAM" id="SSF55729">
    <property type="entry name" value="Acyl-CoA N-acyltransferases (Nat)"/>
    <property type="match status" value="1"/>
</dbReference>
<dbReference type="EMBL" id="CP098502">
    <property type="protein sequence ID" value="UTI63100.1"/>
    <property type="molecule type" value="Genomic_DNA"/>
</dbReference>
<dbReference type="InterPro" id="IPR016181">
    <property type="entry name" value="Acyl_CoA_acyltransferase"/>
</dbReference>
<accession>A0ABY5DNR9</accession>
<feature type="domain" description="N-acetyltransferase" evidence="1">
    <location>
        <begin position="5"/>
        <end position="154"/>
    </location>
</feature>
<dbReference type="Gene3D" id="3.40.630.30">
    <property type="match status" value="1"/>
</dbReference>
<keyword evidence="3" id="KW-1185">Reference proteome</keyword>
<gene>
    <name evidence="2" type="ORF">NBH00_17255</name>
</gene>
<protein>
    <submittedName>
        <fullName evidence="2">GNAT family N-acetyltransferase</fullName>
    </submittedName>
</protein>
<organism evidence="2 3">
    <name type="scientific">Paraconexibacter antarcticus</name>
    <dbReference type="NCBI Taxonomy" id="2949664"/>
    <lineage>
        <taxon>Bacteria</taxon>
        <taxon>Bacillati</taxon>
        <taxon>Actinomycetota</taxon>
        <taxon>Thermoleophilia</taxon>
        <taxon>Solirubrobacterales</taxon>
        <taxon>Paraconexibacteraceae</taxon>
        <taxon>Paraconexibacter</taxon>
    </lineage>
</organism>
<dbReference type="Proteomes" id="UP001056035">
    <property type="component" value="Chromosome"/>
</dbReference>